<dbReference type="Pfam" id="PF00177">
    <property type="entry name" value="Ribosomal_S7"/>
    <property type="match status" value="1"/>
</dbReference>
<keyword evidence="5 7" id="KW-0687">Ribonucleoprotein</keyword>
<comment type="similarity">
    <text evidence="1 7 8">Belongs to the universal ribosomal protein uS7 family.</text>
</comment>
<dbReference type="HAMAP" id="MF_00480_B">
    <property type="entry name" value="Ribosomal_uS7_B"/>
    <property type="match status" value="1"/>
</dbReference>
<evidence type="ECO:0000256" key="6">
    <source>
        <dbReference type="ARBA" id="ARBA00035151"/>
    </source>
</evidence>
<organism evidence="10">
    <name type="scientific">Scotinosphaera sp. NIES-154</name>
    <dbReference type="NCBI Taxonomy" id="2249731"/>
    <lineage>
        <taxon>Eukaryota</taxon>
        <taxon>Viridiplantae</taxon>
        <taxon>Chlorophyta</taxon>
        <taxon>core chlorophytes</taxon>
        <taxon>Ulvophyceae</taxon>
        <taxon>Scotinosphaerales</taxon>
        <taxon>Scotinosphaeraceae</taxon>
        <taxon>Scotinosphaera</taxon>
    </lineage>
</organism>
<dbReference type="GO" id="GO:0006412">
    <property type="term" value="P:translation"/>
    <property type="evidence" value="ECO:0007669"/>
    <property type="project" value="UniProtKB-UniRule"/>
</dbReference>
<dbReference type="FunFam" id="1.10.455.10:FF:000001">
    <property type="entry name" value="30S ribosomal protein S7"/>
    <property type="match status" value="1"/>
</dbReference>
<evidence type="ECO:0000313" key="10">
    <source>
        <dbReference type="EMBL" id="AWX53506.1"/>
    </source>
</evidence>
<evidence type="ECO:0000256" key="2">
    <source>
        <dbReference type="ARBA" id="ARBA00022730"/>
    </source>
</evidence>
<dbReference type="PANTHER" id="PTHR11205">
    <property type="entry name" value="RIBOSOMAL PROTEIN S7"/>
    <property type="match status" value="1"/>
</dbReference>
<keyword evidence="2 7" id="KW-0699">rRNA-binding</keyword>
<evidence type="ECO:0000259" key="9">
    <source>
        <dbReference type="Pfam" id="PF00177"/>
    </source>
</evidence>
<dbReference type="GO" id="GO:0015935">
    <property type="term" value="C:small ribosomal subunit"/>
    <property type="evidence" value="ECO:0007669"/>
    <property type="project" value="InterPro"/>
</dbReference>
<dbReference type="InterPro" id="IPR036823">
    <property type="entry name" value="Ribosomal_uS7_dom_sf"/>
</dbReference>
<dbReference type="GO" id="GO:0009507">
    <property type="term" value="C:chloroplast"/>
    <property type="evidence" value="ECO:0007669"/>
    <property type="project" value="UniProtKB-SubCell"/>
</dbReference>
<evidence type="ECO:0000256" key="7">
    <source>
        <dbReference type="HAMAP-Rule" id="MF_00480"/>
    </source>
</evidence>
<dbReference type="InterPro" id="IPR023798">
    <property type="entry name" value="Ribosomal_uS7_dom"/>
</dbReference>
<reference evidence="10" key="1">
    <citation type="submission" date="2017-12" db="EMBL/GenBank/DDBJ databases">
        <title>Resolution of core Chlorophyta phylogeny using heterogeneous models with AT-rich chloroplast sequence data.</title>
        <authorList>
            <person name="Fang L."/>
        </authorList>
    </citation>
    <scope>NUCLEOTIDE SEQUENCE</scope>
</reference>
<gene>
    <name evidence="7 10" type="primary">rps7</name>
</gene>
<evidence type="ECO:0000256" key="4">
    <source>
        <dbReference type="ARBA" id="ARBA00022980"/>
    </source>
</evidence>
<evidence type="ECO:0000256" key="3">
    <source>
        <dbReference type="ARBA" id="ARBA00022884"/>
    </source>
</evidence>
<accession>A0A2Z4MAF9</accession>
<evidence type="ECO:0000256" key="5">
    <source>
        <dbReference type="ARBA" id="ARBA00023274"/>
    </source>
</evidence>
<keyword evidence="4 7" id="KW-0689">Ribosomal protein</keyword>
<dbReference type="NCBIfam" id="TIGR01029">
    <property type="entry name" value="rpsG_bact"/>
    <property type="match status" value="1"/>
</dbReference>
<dbReference type="GO" id="GO:0003735">
    <property type="term" value="F:structural constituent of ribosome"/>
    <property type="evidence" value="ECO:0007669"/>
    <property type="project" value="InterPro"/>
</dbReference>
<keyword evidence="3 7" id="KW-0694">RNA-binding</keyword>
<dbReference type="InterPro" id="IPR000235">
    <property type="entry name" value="Ribosomal_uS7"/>
</dbReference>
<protein>
    <recommendedName>
        <fullName evidence="6 7">Small ribosomal subunit protein uS7c</fullName>
    </recommendedName>
</protein>
<proteinExistence type="inferred from homology"/>
<dbReference type="CDD" id="cd14871">
    <property type="entry name" value="uS7_Chloroplast"/>
    <property type="match status" value="1"/>
</dbReference>
<dbReference type="InterPro" id="IPR005717">
    <property type="entry name" value="Ribosomal_uS7_bac/org-type"/>
</dbReference>
<geneLocation type="chloroplast" evidence="10"/>
<keyword evidence="10" id="KW-0934">Plastid</keyword>
<comment type="subcellular location">
    <subcellularLocation>
        <location evidence="7">Plastid</location>
        <location evidence="7">Chloroplast</location>
    </subcellularLocation>
</comment>
<name>A0A2Z4MAF9_9CHLO</name>
<dbReference type="PROSITE" id="PS00052">
    <property type="entry name" value="RIBOSOMAL_S7"/>
    <property type="match status" value="1"/>
</dbReference>
<dbReference type="InterPro" id="IPR020606">
    <property type="entry name" value="Ribosomal_uS7_CS"/>
</dbReference>
<dbReference type="AlphaFoldDB" id="A0A2Z4MAF9"/>
<sequence>MSRRQIVKKRYVAPDPRYESRLVQMIVNRLMKKGKKALAYKIIYETMDQIANMTKKDPVKIIEQAIRNATPLLEVKARRVGGSTYQIPKKVPSERGTTLSIRWILSACRNRSGKSMIFKLTNEFIDASKKTGDSIRKRNEAHRMAEANRALAKVKFDIDQILNSAP</sequence>
<evidence type="ECO:0000256" key="1">
    <source>
        <dbReference type="ARBA" id="ARBA00007151"/>
    </source>
</evidence>
<keyword evidence="10" id="KW-0150">Chloroplast</keyword>
<evidence type="ECO:0000256" key="8">
    <source>
        <dbReference type="RuleBase" id="RU003619"/>
    </source>
</evidence>
<dbReference type="GO" id="GO:0019843">
    <property type="term" value="F:rRNA binding"/>
    <property type="evidence" value="ECO:0007669"/>
    <property type="project" value="UniProtKB-UniRule"/>
</dbReference>
<comment type="function">
    <text evidence="7">One of the primary rRNA binding proteins, it binds directly to 16S rRNA where it nucleates assembly of the head domain of the 30S subunit.</text>
</comment>
<comment type="subunit">
    <text evidence="7">Part of the 30S ribosomal subunit.</text>
</comment>
<dbReference type="SUPFAM" id="SSF47973">
    <property type="entry name" value="Ribosomal protein S7"/>
    <property type="match status" value="1"/>
</dbReference>
<dbReference type="Gene3D" id="1.10.455.10">
    <property type="entry name" value="Ribosomal protein S7 domain"/>
    <property type="match status" value="1"/>
</dbReference>
<dbReference type="EMBL" id="MG721950">
    <property type="protein sequence ID" value="AWX53506.1"/>
    <property type="molecule type" value="Genomic_DNA"/>
</dbReference>
<dbReference type="PIRSF" id="PIRSF002122">
    <property type="entry name" value="RPS7p_RPS7a_RPS5e_RPS7o"/>
    <property type="match status" value="1"/>
</dbReference>
<feature type="domain" description="Small ribosomal subunit protein uS7" evidence="9">
    <location>
        <begin position="2"/>
        <end position="149"/>
    </location>
</feature>